<comment type="caution">
    <text evidence="2">The sequence shown here is derived from an EMBL/GenBank/DDBJ whole genome shotgun (WGS) entry which is preliminary data.</text>
</comment>
<sequence>MLSNKITKNVPFIVILIGIILIFDGIISILFQIDESFLFQFGRIVRIFLGLFLIIIIWLIYYKKKEG</sequence>
<proteinExistence type="predicted"/>
<dbReference type="AlphaFoldDB" id="A0A0F9GHT3"/>
<keyword evidence="1" id="KW-0812">Transmembrane</keyword>
<dbReference type="EMBL" id="LAZR01017936">
    <property type="protein sequence ID" value="KKL98384.1"/>
    <property type="molecule type" value="Genomic_DNA"/>
</dbReference>
<reference evidence="2" key="1">
    <citation type="journal article" date="2015" name="Nature">
        <title>Complex archaea that bridge the gap between prokaryotes and eukaryotes.</title>
        <authorList>
            <person name="Spang A."/>
            <person name="Saw J.H."/>
            <person name="Jorgensen S.L."/>
            <person name="Zaremba-Niedzwiedzka K."/>
            <person name="Martijn J."/>
            <person name="Lind A.E."/>
            <person name="van Eijk R."/>
            <person name="Schleper C."/>
            <person name="Guy L."/>
            <person name="Ettema T.J."/>
        </authorList>
    </citation>
    <scope>NUCLEOTIDE SEQUENCE</scope>
</reference>
<feature type="transmembrane region" description="Helical" evidence="1">
    <location>
        <begin position="12"/>
        <end position="31"/>
    </location>
</feature>
<evidence type="ECO:0000313" key="2">
    <source>
        <dbReference type="EMBL" id="KKL98384.1"/>
    </source>
</evidence>
<name>A0A0F9GHT3_9ZZZZ</name>
<organism evidence="2">
    <name type="scientific">marine sediment metagenome</name>
    <dbReference type="NCBI Taxonomy" id="412755"/>
    <lineage>
        <taxon>unclassified sequences</taxon>
        <taxon>metagenomes</taxon>
        <taxon>ecological metagenomes</taxon>
    </lineage>
</organism>
<gene>
    <name evidence="2" type="ORF">LCGC14_1824910</name>
</gene>
<keyword evidence="1" id="KW-1133">Transmembrane helix</keyword>
<feature type="transmembrane region" description="Helical" evidence="1">
    <location>
        <begin position="43"/>
        <end position="62"/>
    </location>
</feature>
<keyword evidence="1" id="KW-0472">Membrane</keyword>
<evidence type="ECO:0000256" key="1">
    <source>
        <dbReference type="SAM" id="Phobius"/>
    </source>
</evidence>
<accession>A0A0F9GHT3</accession>
<protein>
    <submittedName>
        <fullName evidence="2">Uncharacterized protein</fullName>
    </submittedName>
</protein>